<sequence length="149" mass="16380">MPTSVRPLWILTGLLLAFYPVLNFVYWPQVLRSGVLPPDGDSIGIPMYGSILVTIVASPVVLGIAWLCLRHYNPATRLATIRWDRPIRTVAASFVFGGAAVLVVIGIFAELGHAMPWYEYLWAAYALAWVPWLLGVRAAVIDQDTTAGD</sequence>
<dbReference type="EMBL" id="JBHTLS010000090">
    <property type="protein sequence ID" value="MFD1104304.1"/>
    <property type="molecule type" value="Genomic_DNA"/>
</dbReference>
<evidence type="ECO:0000313" key="3">
    <source>
        <dbReference type="Proteomes" id="UP001597203"/>
    </source>
</evidence>
<proteinExistence type="predicted"/>
<protein>
    <recommendedName>
        <fullName evidence="4">DUF1648 domain-containing protein</fullName>
    </recommendedName>
</protein>
<accession>A0ABW3NYT9</accession>
<evidence type="ECO:0000313" key="2">
    <source>
        <dbReference type="EMBL" id="MFD1104304.1"/>
    </source>
</evidence>
<feature type="transmembrane region" description="Helical" evidence="1">
    <location>
        <begin position="47"/>
        <end position="69"/>
    </location>
</feature>
<comment type="caution">
    <text evidence="2">The sequence shown here is derived from an EMBL/GenBank/DDBJ whole genome shotgun (WGS) entry which is preliminary data.</text>
</comment>
<dbReference type="RefSeq" id="WP_380909530.1">
    <property type="nucleotide sequence ID" value="NZ_JBHTLS010000090.1"/>
</dbReference>
<feature type="transmembrane region" description="Helical" evidence="1">
    <location>
        <begin position="7"/>
        <end position="27"/>
    </location>
</feature>
<keyword evidence="1" id="KW-0472">Membrane</keyword>
<evidence type="ECO:0008006" key="4">
    <source>
        <dbReference type="Google" id="ProtNLM"/>
    </source>
</evidence>
<keyword evidence="1" id="KW-1133">Transmembrane helix</keyword>
<keyword evidence="3" id="KW-1185">Reference proteome</keyword>
<reference evidence="3" key="1">
    <citation type="journal article" date="2019" name="Int. J. Syst. Evol. Microbiol.">
        <title>The Global Catalogue of Microorganisms (GCM) 10K type strain sequencing project: providing services to taxonomists for standard genome sequencing and annotation.</title>
        <authorList>
            <consortium name="The Broad Institute Genomics Platform"/>
            <consortium name="The Broad Institute Genome Sequencing Center for Infectious Disease"/>
            <person name="Wu L."/>
            <person name="Ma J."/>
        </authorList>
    </citation>
    <scope>NUCLEOTIDE SEQUENCE [LARGE SCALE GENOMIC DNA]</scope>
    <source>
        <strain evidence="3">CCUG 54329</strain>
    </source>
</reference>
<feature type="transmembrane region" description="Helical" evidence="1">
    <location>
        <begin position="120"/>
        <end position="140"/>
    </location>
</feature>
<gene>
    <name evidence="2" type="ORF">ACFQ24_05335</name>
</gene>
<name>A0ABW3NYT9_9SPHN</name>
<evidence type="ECO:0000256" key="1">
    <source>
        <dbReference type="SAM" id="Phobius"/>
    </source>
</evidence>
<dbReference type="Proteomes" id="UP001597203">
    <property type="component" value="Unassembled WGS sequence"/>
</dbReference>
<feature type="transmembrane region" description="Helical" evidence="1">
    <location>
        <begin position="90"/>
        <end position="108"/>
    </location>
</feature>
<organism evidence="2 3">
    <name type="scientific">Sphingobium olei</name>
    <dbReference type="NCBI Taxonomy" id="420955"/>
    <lineage>
        <taxon>Bacteria</taxon>
        <taxon>Pseudomonadati</taxon>
        <taxon>Pseudomonadota</taxon>
        <taxon>Alphaproteobacteria</taxon>
        <taxon>Sphingomonadales</taxon>
        <taxon>Sphingomonadaceae</taxon>
        <taxon>Sphingobium</taxon>
    </lineage>
</organism>
<keyword evidence="1" id="KW-0812">Transmembrane</keyword>